<dbReference type="InterPro" id="IPR000515">
    <property type="entry name" value="MetI-like"/>
</dbReference>
<protein>
    <submittedName>
        <fullName evidence="9">Sugar ABC transporter permease</fullName>
    </submittedName>
</protein>
<dbReference type="CDD" id="cd06261">
    <property type="entry name" value="TM_PBP2"/>
    <property type="match status" value="1"/>
</dbReference>
<dbReference type="Proteomes" id="UP000092626">
    <property type="component" value="Unassembled WGS sequence"/>
</dbReference>
<dbReference type="AlphaFoldDB" id="A0A1A7PRU4"/>
<feature type="transmembrane region" description="Helical" evidence="7">
    <location>
        <begin position="159"/>
        <end position="184"/>
    </location>
</feature>
<evidence type="ECO:0000313" key="10">
    <source>
        <dbReference type="Proteomes" id="UP000092626"/>
    </source>
</evidence>
<dbReference type="Pfam" id="PF00528">
    <property type="entry name" value="BPD_transp_1"/>
    <property type="match status" value="1"/>
</dbReference>
<gene>
    <name evidence="9" type="ORF">QV06_09290</name>
</gene>
<comment type="caution">
    <text evidence="9">The sequence shown here is derived from an EMBL/GenBank/DDBJ whole genome shotgun (WGS) entry which is preliminary data.</text>
</comment>
<feature type="transmembrane region" description="Helical" evidence="7">
    <location>
        <begin position="78"/>
        <end position="97"/>
    </location>
</feature>
<dbReference type="PANTHER" id="PTHR43005:SF1">
    <property type="entry name" value="SPERMIDINE_PUTRESCINE TRANSPORT SYSTEM PERMEASE PROTEIN"/>
    <property type="match status" value="1"/>
</dbReference>
<evidence type="ECO:0000256" key="5">
    <source>
        <dbReference type="ARBA" id="ARBA00022989"/>
    </source>
</evidence>
<feature type="transmembrane region" description="Helical" evidence="7">
    <location>
        <begin position="109"/>
        <end position="129"/>
    </location>
</feature>
<evidence type="ECO:0000256" key="4">
    <source>
        <dbReference type="ARBA" id="ARBA00022692"/>
    </source>
</evidence>
<name>A0A1A7PRU4_9PAST</name>
<dbReference type="GO" id="GO:0055085">
    <property type="term" value="P:transmembrane transport"/>
    <property type="evidence" value="ECO:0007669"/>
    <property type="project" value="InterPro"/>
</dbReference>
<reference evidence="9 10" key="1">
    <citation type="submission" date="2014-11" db="EMBL/GenBank/DDBJ databases">
        <title>Pan-genome of Gallibacterium spp.</title>
        <authorList>
            <person name="Kudirkiene E."/>
            <person name="Bojesen A.M."/>
        </authorList>
    </citation>
    <scope>NUCLEOTIDE SEQUENCE [LARGE SCALE GENOMIC DNA]</scope>
    <source>
        <strain evidence="9 10">59/S3/89</strain>
    </source>
</reference>
<dbReference type="EMBL" id="JTJR01000036">
    <property type="protein sequence ID" value="OBX03870.1"/>
    <property type="molecule type" value="Genomic_DNA"/>
</dbReference>
<evidence type="ECO:0000313" key="9">
    <source>
        <dbReference type="EMBL" id="OBX03870.1"/>
    </source>
</evidence>
<evidence type="ECO:0000256" key="7">
    <source>
        <dbReference type="RuleBase" id="RU363032"/>
    </source>
</evidence>
<keyword evidence="5 7" id="KW-1133">Transmembrane helix</keyword>
<dbReference type="PROSITE" id="PS50928">
    <property type="entry name" value="ABC_TM1"/>
    <property type="match status" value="1"/>
</dbReference>
<dbReference type="Gene3D" id="1.10.3720.10">
    <property type="entry name" value="MetI-like"/>
    <property type="match status" value="1"/>
</dbReference>
<feature type="transmembrane region" description="Helical" evidence="7">
    <location>
        <begin position="205"/>
        <end position="229"/>
    </location>
</feature>
<feature type="transmembrane region" description="Helical" evidence="7">
    <location>
        <begin position="268"/>
        <end position="287"/>
    </location>
</feature>
<dbReference type="STRING" id="505345.QV06_09290"/>
<comment type="similarity">
    <text evidence="7">Belongs to the binding-protein-dependent transport system permease family.</text>
</comment>
<evidence type="ECO:0000256" key="2">
    <source>
        <dbReference type="ARBA" id="ARBA00022448"/>
    </source>
</evidence>
<dbReference type="SUPFAM" id="SSF161098">
    <property type="entry name" value="MetI-like"/>
    <property type="match status" value="1"/>
</dbReference>
<proteinExistence type="inferred from homology"/>
<accession>A0A1A7PRU4</accession>
<keyword evidence="6 7" id="KW-0472">Membrane</keyword>
<organism evidence="9 10">
    <name type="scientific">Gallibacterium genomosp. 3</name>
    <dbReference type="NCBI Taxonomy" id="505345"/>
    <lineage>
        <taxon>Bacteria</taxon>
        <taxon>Pseudomonadati</taxon>
        <taxon>Pseudomonadota</taxon>
        <taxon>Gammaproteobacteria</taxon>
        <taxon>Pasteurellales</taxon>
        <taxon>Pasteurellaceae</taxon>
        <taxon>Gallibacterium</taxon>
    </lineage>
</organism>
<dbReference type="PATRIC" id="fig|505345.6.peg.1888"/>
<evidence type="ECO:0000256" key="1">
    <source>
        <dbReference type="ARBA" id="ARBA00004651"/>
    </source>
</evidence>
<evidence type="ECO:0000259" key="8">
    <source>
        <dbReference type="PROSITE" id="PS50928"/>
    </source>
</evidence>
<feature type="domain" description="ABC transmembrane type-1" evidence="8">
    <location>
        <begin position="72"/>
        <end position="286"/>
    </location>
</feature>
<dbReference type="InterPro" id="IPR035906">
    <property type="entry name" value="MetI-like_sf"/>
</dbReference>
<evidence type="ECO:0000256" key="3">
    <source>
        <dbReference type="ARBA" id="ARBA00022475"/>
    </source>
</evidence>
<keyword evidence="3" id="KW-1003">Cell membrane</keyword>
<comment type="subcellular location">
    <subcellularLocation>
        <location evidence="1 7">Cell membrane</location>
        <topology evidence="1 7">Multi-pass membrane protein</topology>
    </subcellularLocation>
</comment>
<feature type="transmembrane region" description="Helical" evidence="7">
    <location>
        <begin position="12"/>
        <end position="34"/>
    </location>
</feature>
<evidence type="ECO:0000256" key="6">
    <source>
        <dbReference type="ARBA" id="ARBA00023136"/>
    </source>
</evidence>
<dbReference type="PANTHER" id="PTHR43005">
    <property type="entry name" value="BLR7065 PROTEIN"/>
    <property type="match status" value="1"/>
</dbReference>
<sequence>MGRGGFVIAKNYTRWIFVLPALIVVSTLFVYPFLSSIFYSFTNKNLIMPYYKFVGFDNYRAVLGDPTFWWAFLNSIKWTVFSLIGQILVGFSLAMALNRIRHLQWLYKILLIIPWAFPTIVIAFSWQWILNGVYGYLPNIIVKLGLMDVAPHFLSDSTWAFVSLVFVNIWFGAPLIMVNVLSALQTVPQEQYEAARIDGANAWQVFRHITLPHIKVVVGLLVVLRTVWVFNNFDIIYLMTGGGPANSTMTIPILAYNMGWGTKMLGRSSAVTVLLFIFLLLVCFIYFKVISRWEKEGAHS</sequence>
<dbReference type="GO" id="GO:0005886">
    <property type="term" value="C:plasma membrane"/>
    <property type="evidence" value="ECO:0007669"/>
    <property type="project" value="UniProtKB-SubCell"/>
</dbReference>
<keyword evidence="4 7" id="KW-0812">Transmembrane</keyword>
<keyword evidence="2 7" id="KW-0813">Transport</keyword>